<keyword evidence="3" id="KW-1185">Reference proteome</keyword>
<feature type="compositionally biased region" description="Low complexity" evidence="1">
    <location>
        <begin position="397"/>
        <end position="410"/>
    </location>
</feature>
<feature type="region of interest" description="Disordered" evidence="1">
    <location>
        <begin position="1"/>
        <end position="95"/>
    </location>
</feature>
<dbReference type="Proteomes" id="UP001465668">
    <property type="component" value="Unassembled WGS sequence"/>
</dbReference>
<evidence type="ECO:0000313" key="3">
    <source>
        <dbReference type="Proteomes" id="UP001465668"/>
    </source>
</evidence>
<feature type="compositionally biased region" description="Low complexity" evidence="1">
    <location>
        <begin position="241"/>
        <end position="255"/>
    </location>
</feature>
<name>A0ABR2XDJ2_9PEZI</name>
<dbReference type="EMBL" id="JARVKM010000068">
    <property type="protein sequence ID" value="KAK9771900.1"/>
    <property type="molecule type" value="Genomic_DNA"/>
</dbReference>
<proteinExistence type="predicted"/>
<protein>
    <submittedName>
        <fullName evidence="2">Altered inheritance of mitochondria protein 21</fullName>
    </submittedName>
</protein>
<feature type="compositionally biased region" description="Low complexity" evidence="1">
    <location>
        <begin position="522"/>
        <end position="534"/>
    </location>
</feature>
<organism evidence="2 3">
    <name type="scientific">Seiridium cardinale</name>
    <dbReference type="NCBI Taxonomy" id="138064"/>
    <lineage>
        <taxon>Eukaryota</taxon>
        <taxon>Fungi</taxon>
        <taxon>Dikarya</taxon>
        <taxon>Ascomycota</taxon>
        <taxon>Pezizomycotina</taxon>
        <taxon>Sordariomycetes</taxon>
        <taxon>Xylariomycetidae</taxon>
        <taxon>Amphisphaeriales</taxon>
        <taxon>Sporocadaceae</taxon>
        <taxon>Seiridium</taxon>
    </lineage>
</organism>
<feature type="compositionally biased region" description="Polar residues" evidence="1">
    <location>
        <begin position="344"/>
        <end position="360"/>
    </location>
</feature>
<feature type="region of interest" description="Disordered" evidence="1">
    <location>
        <begin position="463"/>
        <end position="675"/>
    </location>
</feature>
<feature type="compositionally biased region" description="Low complexity" evidence="1">
    <location>
        <begin position="325"/>
        <end position="338"/>
    </location>
</feature>
<accession>A0ABR2XDJ2</accession>
<reference evidence="2 3" key="1">
    <citation type="submission" date="2024-02" db="EMBL/GenBank/DDBJ databases">
        <title>First draft genome assembly of two strains of Seiridium cardinale.</title>
        <authorList>
            <person name="Emiliani G."/>
            <person name="Scali E."/>
        </authorList>
    </citation>
    <scope>NUCLEOTIDE SEQUENCE [LARGE SCALE GENOMIC DNA]</scope>
    <source>
        <strain evidence="2 3">BM-138-000479</strain>
    </source>
</reference>
<feature type="compositionally biased region" description="Basic and acidic residues" evidence="1">
    <location>
        <begin position="600"/>
        <end position="612"/>
    </location>
</feature>
<feature type="compositionally biased region" description="Low complexity" evidence="1">
    <location>
        <begin position="554"/>
        <end position="567"/>
    </location>
</feature>
<feature type="compositionally biased region" description="Basic and acidic residues" evidence="1">
    <location>
        <begin position="661"/>
        <end position="675"/>
    </location>
</feature>
<feature type="compositionally biased region" description="Low complexity" evidence="1">
    <location>
        <begin position="191"/>
        <end position="205"/>
    </location>
</feature>
<feature type="compositionally biased region" description="Low complexity" evidence="1">
    <location>
        <begin position="486"/>
        <end position="507"/>
    </location>
</feature>
<feature type="compositionally biased region" description="Low complexity" evidence="1">
    <location>
        <begin position="463"/>
        <end position="474"/>
    </location>
</feature>
<feature type="compositionally biased region" description="Polar residues" evidence="1">
    <location>
        <begin position="206"/>
        <end position="215"/>
    </location>
</feature>
<feature type="region of interest" description="Disordered" evidence="1">
    <location>
        <begin position="108"/>
        <end position="433"/>
    </location>
</feature>
<evidence type="ECO:0000256" key="1">
    <source>
        <dbReference type="SAM" id="MobiDB-lite"/>
    </source>
</evidence>
<sequence length="675" mass="70408">MSGVRNLRAMFEQKNDSGNSPPDRGRSPGPGLPSFGSPTPPSRPLSKVRTNFVAVEKDGRVGLRGDPSGDSVSVSSRRLSNETESTTPAPIPEKTDVFAENIAKNMTSFKTNLANEPIPESPSHDSPAKLSPKKGTETPEITHGPNPDKIVDEEETKTKLTLADPTIKQPVNGKSSGLNGTAEPRDKAKSTITAHKPTTKTAAPISTSAKTTSKPLKSPSMVKLPKSPAKEASKAPEKKPTPAATKDTSSRTTTSKPAASPGKKPSTLELSPSAGFVKPKPKSPTRPAKLPSSLTQPTAAFASRLGGSAPPPSGRQSLSRASGNASASTSSQRPSSRAGHPTTGPASSGKTLKRQASTINRPRPSLGPPPKLTAKDHPPTRKEANVDESFLARMMRPTQSSSSKTSDKQPVTPPRKQPGSSTIKKAVGKDVEGSAKKAAAKVSQAVKKDSVVKKPVVAKTDVKKAVTAGAAKTAEPTAKEVAPVVAQTDSAEAAVAAAKTSKDTVATPPAEKKESEAETKIEAPVAAAEPVTEPEASKEPVAEPTQVAEDTHPTEPASSETEEPVAAKLPEAVEEEEVRPMNGGAGVSNTNEATASNDGVKTDEASISKDDVQTQESPVVKEEPKIEGMTDVKEDEEAVTPEKESTPAITANPEKVEDIEDVVRESMEPPVEKTE</sequence>
<gene>
    <name evidence="2" type="ORF">SCAR479_11381</name>
</gene>
<feature type="compositionally biased region" description="Polar residues" evidence="1">
    <location>
        <begin position="314"/>
        <end position="324"/>
    </location>
</feature>
<feature type="compositionally biased region" description="Low complexity" evidence="1">
    <location>
        <begin position="65"/>
        <end position="78"/>
    </location>
</feature>
<feature type="compositionally biased region" description="Polar residues" evidence="1">
    <location>
        <begin position="587"/>
        <end position="599"/>
    </location>
</feature>
<feature type="compositionally biased region" description="Low complexity" evidence="1">
    <location>
        <begin position="17"/>
        <end position="37"/>
    </location>
</feature>
<feature type="compositionally biased region" description="Basic and acidic residues" evidence="1">
    <location>
        <begin position="619"/>
        <end position="632"/>
    </location>
</feature>
<comment type="caution">
    <text evidence="2">The sequence shown here is derived from an EMBL/GenBank/DDBJ whole genome shotgun (WGS) entry which is preliminary data.</text>
</comment>
<feature type="compositionally biased region" description="Basic and acidic residues" evidence="1">
    <location>
        <begin position="510"/>
        <end position="521"/>
    </location>
</feature>
<feature type="compositionally biased region" description="Basic and acidic residues" evidence="1">
    <location>
        <begin position="373"/>
        <end position="385"/>
    </location>
</feature>
<feature type="compositionally biased region" description="Basic and acidic residues" evidence="1">
    <location>
        <begin position="228"/>
        <end position="240"/>
    </location>
</feature>
<evidence type="ECO:0000313" key="2">
    <source>
        <dbReference type="EMBL" id="KAK9771900.1"/>
    </source>
</evidence>